<evidence type="ECO:0000256" key="6">
    <source>
        <dbReference type="ARBA" id="ARBA00022840"/>
    </source>
</evidence>
<keyword evidence="4 13" id="KW-0812">Transmembrane</keyword>
<dbReference type="GO" id="GO:0034040">
    <property type="term" value="F:ATPase-coupled lipid transmembrane transporter activity"/>
    <property type="evidence" value="ECO:0007669"/>
    <property type="project" value="InterPro"/>
</dbReference>
<dbReference type="GO" id="GO:0008915">
    <property type="term" value="F:lipid-A-disaccharide synthase activity"/>
    <property type="evidence" value="ECO:0007669"/>
    <property type="project" value="UniProtKB-UniRule"/>
</dbReference>
<keyword evidence="11" id="KW-0328">Glycosyltransferase</keyword>
<evidence type="ECO:0000256" key="13">
    <source>
        <dbReference type="SAM" id="Phobius"/>
    </source>
</evidence>
<dbReference type="SUPFAM" id="SSF53756">
    <property type="entry name" value="UDP-Glycosyltransferase/glycogen phosphorylase"/>
    <property type="match status" value="1"/>
</dbReference>
<comment type="pathway">
    <text evidence="11">Bacterial outer membrane biogenesis; LPS lipid A biosynthesis.</text>
</comment>
<evidence type="ECO:0000313" key="17">
    <source>
        <dbReference type="Proteomes" id="UP001302719"/>
    </source>
</evidence>
<dbReference type="PROSITE" id="PS50893">
    <property type="entry name" value="ABC_TRANSPORTER_2"/>
    <property type="match status" value="1"/>
</dbReference>
<evidence type="ECO:0000256" key="1">
    <source>
        <dbReference type="ARBA" id="ARBA00004651"/>
    </source>
</evidence>
<dbReference type="Pfam" id="PF02684">
    <property type="entry name" value="LpxB"/>
    <property type="match status" value="1"/>
</dbReference>
<keyword evidence="11" id="KW-0808">Transferase</keyword>
<dbReference type="KEGG" id="nall:PP769_12815"/>
<dbReference type="Pfam" id="PF00005">
    <property type="entry name" value="ABC_tran"/>
    <property type="match status" value="1"/>
</dbReference>
<dbReference type="GO" id="GO:0009245">
    <property type="term" value="P:lipid A biosynthetic process"/>
    <property type="evidence" value="ECO:0007669"/>
    <property type="project" value="UniProtKB-UniRule"/>
</dbReference>
<dbReference type="CDD" id="cd18552">
    <property type="entry name" value="ABC_6TM_MsbA_like"/>
    <property type="match status" value="1"/>
</dbReference>
<keyword evidence="10 13" id="KW-0472">Membrane</keyword>
<sequence>MPKIFLVTGETSGDIHGAHLALALRELNPGVELIGVGGSRMLAAGVSLLPHVKRVDAMGVPGIRQLIQGWKTLRTLTSYLQRERFDVIILIDSPGLNLRLAKAIAPRSCKIIYYIAPQVWAWGSRRLTLIRRVISHVLAILPFEEAYFQKAGIPCTYVGHPLLDELKPAYDMVHERQELGLNREDLVIGLLPGSRAREVREVLPAFLRSVEQIRIPYPRVQVLLAQAHSLSDSMVNELLGPFSQQVKVVKGLSNEVMAASNLLLVTSGTATLQAALIGTPMVVVYRTSPLTYHIAKRLVKIPYISLVNILAGQEIVPELIQDRMTPDYIAHEALGILQDVRRQQDMTQAFHTIRTALGGGGSVETGCSLYPCRGDRMKTFWRIVSYLREYRLRLLGAFVCSAGVAGLSAVYAWLVQPVLDGIFIERNQEMLLILPLAVLGVAILKASFAYGQGYLMSYVGHWLVSDIRQQLFIHIVRLPIRFHDANTSGRLMARVISDVNEMANAIPSVLKDIFQQGLTFVAMLSVVFYQNWKLATIVLVVLPFSSLVLVRVGRRIRKLSKRGQESIGRMASVLKEAFSGIKIVKAYGQEEKEADRFSLTNQAFRTAKVKSSQTSAMASPLLEVIGVCGVAFIIWYGGGLVIAGEMKPGEFFSFLAAMFMAYAPLRKMSGANESVQRALAGAQRVFQVLDLESELAKDEGKKILPPMAKNLEFSGVTFRYEGSDEAALHGINFTINAGEVVAFVGASGSGKTTLVSLVPRFYRPTEGTVKIDGEDIRLVDRSSLRRQIGIVSQETVLFDDTIRNNIAYGRLDASEEAVIEAARAAFAWEFIERLPHGLDTLVGENGLRLSGGQRQRLAIARAILRDPPILILDEATSALDSESEKLVQKALANLVKARTTLIIAHRLSTVQHADRIVVMNRGKIEEIGTHATLLQQGGLYTRLYQTQFLLTQPEPLPTTS</sequence>
<dbReference type="Gene3D" id="1.20.1560.10">
    <property type="entry name" value="ABC transporter type 1, transmembrane domain"/>
    <property type="match status" value="1"/>
</dbReference>
<protein>
    <recommendedName>
        <fullName evidence="11 12">Lipid-A-disaccharide synthase</fullName>
        <ecNumber evidence="11 12">2.4.1.182</ecNumber>
    </recommendedName>
</protein>
<dbReference type="FunFam" id="3.40.50.300:FF:000221">
    <property type="entry name" value="Multidrug ABC transporter ATP-binding protein"/>
    <property type="match status" value="1"/>
</dbReference>
<dbReference type="InterPro" id="IPR003593">
    <property type="entry name" value="AAA+_ATPase"/>
</dbReference>
<evidence type="ECO:0000256" key="9">
    <source>
        <dbReference type="ARBA" id="ARBA00023055"/>
    </source>
</evidence>
<keyword evidence="5" id="KW-0547">Nucleotide-binding</keyword>
<dbReference type="SUPFAM" id="SSF90123">
    <property type="entry name" value="ABC transporter transmembrane region"/>
    <property type="match status" value="1"/>
</dbReference>
<evidence type="ECO:0000313" key="16">
    <source>
        <dbReference type="EMBL" id="WNM56857.1"/>
    </source>
</evidence>
<dbReference type="InterPro" id="IPR017871">
    <property type="entry name" value="ABC_transporter-like_CS"/>
</dbReference>
<dbReference type="InterPro" id="IPR003835">
    <property type="entry name" value="Glyco_trans_19"/>
</dbReference>
<feature type="transmembrane region" description="Helical" evidence="13">
    <location>
        <begin position="431"/>
        <end position="450"/>
    </location>
</feature>
<keyword evidence="2" id="KW-0813">Transport</keyword>
<dbReference type="HAMAP" id="MF_00392">
    <property type="entry name" value="LpxB"/>
    <property type="match status" value="1"/>
</dbReference>
<dbReference type="InterPro" id="IPR011917">
    <property type="entry name" value="ABC_transpr_lipidA"/>
</dbReference>
<dbReference type="SMART" id="SM00382">
    <property type="entry name" value="AAA"/>
    <property type="match status" value="1"/>
</dbReference>
<dbReference type="PROSITE" id="PS00211">
    <property type="entry name" value="ABC_TRANSPORTER_1"/>
    <property type="match status" value="1"/>
</dbReference>
<evidence type="ECO:0000256" key="12">
    <source>
        <dbReference type="NCBIfam" id="TIGR00215"/>
    </source>
</evidence>
<comment type="similarity">
    <text evidence="11">Belongs to the LpxB family.</text>
</comment>
<keyword evidence="8 13" id="KW-1133">Transmembrane helix</keyword>
<keyword evidence="6" id="KW-0067">ATP-binding</keyword>
<dbReference type="InterPro" id="IPR011527">
    <property type="entry name" value="ABC1_TM_dom"/>
</dbReference>
<dbReference type="GO" id="GO:0005524">
    <property type="term" value="F:ATP binding"/>
    <property type="evidence" value="ECO:0007669"/>
    <property type="project" value="UniProtKB-KW"/>
</dbReference>
<keyword evidence="17" id="KW-1185">Reference proteome</keyword>
<feature type="domain" description="ABC transporter" evidence="14">
    <location>
        <begin position="711"/>
        <end position="946"/>
    </location>
</feature>
<keyword evidence="11" id="KW-0441">Lipid A biosynthesis</keyword>
<comment type="function">
    <text evidence="11">Condensation of UDP-2,3-diacylglucosamine and 2,3-diacylglucosamine-1-phosphate to form lipid A disaccharide, a precursor of lipid A, a phosphorylated glycolipid that anchors the lipopolysaccharide to the outer membrane of the cell.</text>
</comment>
<keyword evidence="3" id="KW-1003">Cell membrane</keyword>
<dbReference type="NCBIfam" id="TIGR00215">
    <property type="entry name" value="lpxB"/>
    <property type="match status" value="1"/>
</dbReference>
<evidence type="ECO:0000256" key="7">
    <source>
        <dbReference type="ARBA" id="ARBA00022967"/>
    </source>
</evidence>
<evidence type="ECO:0000256" key="8">
    <source>
        <dbReference type="ARBA" id="ARBA00022989"/>
    </source>
</evidence>
<feature type="transmembrane region" description="Helical" evidence="13">
    <location>
        <begin position="532"/>
        <end position="552"/>
    </location>
</feature>
<feature type="transmembrane region" description="Helical" evidence="13">
    <location>
        <begin position="394"/>
        <end position="419"/>
    </location>
</feature>
<dbReference type="PANTHER" id="PTHR43394">
    <property type="entry name" value="ATP-DEPENDENT PERMEASE MDL1, MITOCHONDRIAL"/>
    <property type="match status" value="1"/>
</dbReference>
<evidence type="ECO:0000256" key="10">
    <source>
        <dbReference type="ARBA" id="ARBA00023136"/>
    </source>
</evidence>
<dbReference type="SUPFAM" id="SSF52540">
    <property type="entry name" value="P-loop containing nucleoside triphosphate hydrolases"/>
    <property type="match status" value="1"/>
</dbReference>
<reference evidence="16 17" key="1">
    <citation type="submission" date="2023-01" db="EMBL/GenBank/DDBJ databases">
        <title>Cultivation and genomic characterization of new, ubiquitous marine nitrite-oxidizing bacteria from the Nitrospirales.</title>
        <authorList>
            <person name="Mueller A.J."/>
            <person name="Daebeler A."/>
            <person name="Herbold C.W."/>
            <person name="Kirkegaard R.H."/>
            <person name="Daims H."/>
        </authorList>
    </citation>
    <scope>NUCLEOTIDE SEQUENCE [LARGE SCALE GENOMIC DNA]</scope>
    <source>
        <strain evidence="16 17">VA</strain>
    </source>
</reference>
<dbReference type="Pfam" id="PF00664">
    <property type="entry name" value="ABC_membrane"/>
    <property type="match status" value="1"/>
</dbReference>
<evidence type="ECO:0000256" key="11">
    <source>
        <dbReference type="HAMAP-Rule" id="MF_00392"/>
    </source>
</evidence>
<feature type="domain" description="ABC transmembrane type-1" evidence="15">
    <location>
        <begin position="395"/>
        <end position="677"/>
    </location>
</feature>
<accession>A0AA96G9F4</accession>
<keyword evidence="11" id="KW-0443">Lipid metabolism</keyword>
<evidence type="ECO:0000256" key="5">
    <source>
        <dbReference type="ARBA" id="ARBA00022741"/>
    </source>
</evidence>
<dbReference type="CDD" id="cd03251">
    <property type="entry name" value="ABCC_MsbA"/>
    <property type="match status" value="1"/>
</dbReference>
<dbReference type="GO" id="GO:0005886">
    <property type="term" value="C:plasma membrane"/>
    <property type="evidence" value="ECO:0007669"/>
    <property type="project" value="UniProtKB-SubCell"/>
</dbReference>
<organism evidence="16 17">
    <name type="scientific">Candidatus Nitrospira allomarina</name>
    <dbReference type="NCBI Taxonomy" id="3020900"/>
    <lineage>
        <taxon>Bacteria</taxon>
        <taxon>Pseudomonadati</taxon>
        <taxon>Nitrospirota</taxon>
        <taxon>Nitrospiria</taxon>
        <taxon>Nitrospirales</taxon>
        <taxon>Nitrospiraceae</taxon>
        <taxon>Nitrospira</taxon>
    </lineage>
</organism>
<dbReference type="NCBIfam" id="TIGR02203">
    <property type="entry name" value="MsbA_lipidA"/>
    <property type="match status" value="1"/>
</dbReference>
<dbReference type="PROSITE" id="PS50929">
    <property type="entry name" value="ABC_TM1F"/>
    <property type="match status" value="1"/>
</dbReference>
<evidence type="ECO:0000256" key="4">
    <source>
        <dbReference type="ARBA" id="ARBA00022692"/>
    </source>
</evidence>
<dbReference type="InterPro" id="IPR027417">
    <property type="entry name" value="P-loop_NTPase"/>
</dbReference>
<keyword evidence="9" id="KW-0445">Lipid transport</keyword>
<dbReference type="Proteomes" id="UP001302719">
    <property type="component" value="Chromosome"/>
</dbReference>
<comment type="subcellular location">
    <subcellularLocation>
        <location evidence="1">Cell membrane</location>
        <topology evidence="1">Multi-pass membrane protein</topology>
    </subcellularLocation>
</comment>
<dbReference type="GO" id="GO:0016887">
    <property type="term" value="F:ATP hydrolysis activity"/>
    <property type="evidence" value="ECO:0007669"/>
    <property type="project" value="InterPro"/>
</dbReference>
<evidence type="ECO:0000259" key="14">
    <source>
        <dbReference type="PROSITE" id="PS50893"/>
    </source>
</evidence>
<dbReference type="InterPro" id="IPR003439">
    <property type="entry name" value="ABC_transporter-like_ATP-bd"/>
</dbReference>
<evidence type="ECO:0000259" key="15">
    <source>
        <dbReference type="PROSITE" id="PS50929"/>
    </source>
</evidence>
<keyword evidence="7" id="KW-1278">Translocase</keyword>
<name>A0AA96G9F4_9BACT</name>
<proteinExistence type="inferred from homology"/>
<dbReference type="InterPro" id="IPR036640">
    <property type="entry name" value="ABC1_TM_sf"/>
</dbReference>
<evidence type="ECO:0000256" key="2">
    <source>
        <dbReference type="ARBA" id="ARBA00022448"/>
    </source>
</evidence>
<comment type="catalytic activity">
    <reaction evidence="11">
        <text>a lipid X + a UDP-2-N,3-O-bis[(3R)-3-hydroxyacyl]-alpha-D-glucosamine = a lipid A disaccharide + UDP + H(+)</text>
        <dbReference type="Rhea" id="RHEA:67828"/>
        <dbReference type="ChEBI" id="CHEBI:15378"/>
        <dbReference type="ChEBI" id="CHEBI:58223"/>
        <dbReference type="ChEBI" id="CHEBI:137748"/>
        <dbReference type="ChEBI" id="CHEBI:176338"/>
        <dbReference type="ChEBI" id="CHEBI:176343"/>
        <dbReference type="EC" id="2.4.1.182"/>
    </reaction>
</comment>
<dbReference type="InterPro" id="IPR039421">
    <property type="entry name" value="Type_1_exporter"/>
</dbReference>
<dbReference type="AlphaFoldDB" id="A0AA96G9F4"/>
<feature type="transmembrane region" description="Helical" evidence="13">
    <location>
        <begin position="621"/>
        <end position="643"/>
    </location>
</feature>
<keyword evidence="11" id="KW-0444">Lipid biosynthesis</keyword>
<dbReference type="Gene3D" id="3.40.50.300">
    <property type="entry name" value="P-loop containing nucleotide triphosphate hydrolases"/>
    <property type="match status" value="1"/>
</dbReference>
<gene>
    <name evidence="16" type="primary">msbA</name>
    <name evidence="11" type="synonym">lpxB</name>
    <name evidence="16" type="ORF">PP769_12815</name>
</gene>
<dbReference type="PANTHER" id="PTHR43394:SF1">
    <property type="entry name" value="ATP-BINDING CASSETTE SUB-FAMILY B MEMBER 10, MITOCHONDRIAL"/>
    <property type="match status" value="1"/>
</dbReference>
<dbReference type="EC" id="2.4.1.182" evidence="11 12"/>
<evidence type="ECO:0000256" key="3">
    <source>
        <dbReference type="ARBA" id="ARBA00022475"/>
    </source>
</evidence>
<dbReference type="EMBL" id="CP116967">
    <property type="protein sequence ID" value="WNM56857.1"/>
    <property type="molecule type" value="Genomic_DNA"/>
</dbReference>
<dbReference type="RefSeq" id="WP_312640700.1">
    <property type="nucleotide sequence ID" value="NZ_CP116967.1"/>
</dbReference>
<dbReference type="GO" id="GO:0015421">
    <property type="term" value="F:ABC-type oligopeptide transporter activity"/>
    <property type="evidence" value="ECO:0007669"/>
    <property type="project" value="TreeGrafter"/>
</dbReference>